<feature type="compositionally biased region" description="Polar residues" evidence="1">
    <location>
        <begin position="205"/>
        <end position="226"/>
    </location>
</feature>
<dbReference type="AlphaFoldDB" id="A0A9P4JJR8"/>
<evidence type="ECO:0000259" key="2">
    <source>
        <dbReference type="PROSITE" id="PS00028"/>
    </source>
</evidence>
<dbReference type="SMART" id="SM00355">
    <property type="entry name" value="ZnF_C2H2"/>
    <property type="match status" value="2"/>
</dbReference>
<dbReference type="Proteomes" id="UP000799536">
    <property type="component" value="Unassembled WGS sequence"/>
</dbReference>
<evidence type="ECO:0000313" key="4">
    <source>
        <dbReference type="Proteomes" id="UP000799536"/>
    </source>
</evidence>
<dbReference type="PANTHER" id="PTHR21354:SF0">
    <property type="entry name" value="ZINC FINGER PROTEIN 511"/>
    <property type="match status" value="1"/>
</dbReference>
<dbReference type="OrthoDB" id="18440at2759"/>
<feature type="region of interest" description="Disordered" evidence="1">
    <location>
        <begin position="161"/>
        <end position="190"/>
    </location>
</feature>
<dbReference type="InterPro" id="IPR039258">
    <property type="entry name" value="ZNF511"/>
</dbReference>
<organism evidence="3 4">
    <name type="scientific">Delitschia confertaspora ATCC 74209</name>
    <dbReference type="NCBI Taxonomy" id="1513339"/>
    <lineage>
        <taxon>Eukaryota</taxon>
        <taxon>Fungi</taxon>
        <taxon>Dikarya</taxon>
        <taxon>Ascomycota</taxon>
        <taxon>Pezizomycotina</taxon>
        <taxon>Dothideomycetes</taxon>
        <taxon>Pleosporomycetidae</taxon>
        <taxon>Pleosporales</taxon>
        <taxon>Delitschiaceae</taxon>
        <taxon>Delitschia</taxon>
    </lineage>
</organism>
<dbReference type="PANTHER" id="PTHR21354">
    <property type="entry name" value="ZINC FINGER PROTEIN 511"/>
    <property type="match status" value="1"/>
</dbReference>
<proteinExistence type="predicted"/>
<feature type="domain" description="C2H2-type" evidence="2">
    <location>
        <begin position="78"/>
        <end position="99"/>
    </location>
</feature>
<feature type="compositionally biased region" description="Low complexity" evidence="1">
    <location>
        <begin position="7"/>
        <end position="19"/>
    </location>
</feature>
<protein>
    <recommendedName>
        <fullName evidence="2">C2H2-type domain-containing protein</fullName>
    </recommendedName>
</protein>
<dbReference type="EMBL" id="ML994198">
    <property type="protein sequence ID" value="KAF2197788.1"/>
    <property type="molecule type" value="Genomic_DNA"/>
</dbReference>
<evidence type="ECO:0000256" key="1">
    <source>
        <dbReference type="SAM" id="MobiDB-lite"/>
    </source>
</evidence>
<name>A0A9P4JJR8_9PLEO</name>
<feature type="region of interest" description="Disordered" evidence="1">
    <location>
        <begin position="1"/>
        <end position="47"/>
    </location>
</feature>
<gene>
    <name evidence="3" type="ORF">GQ43DRAFT_190284</name>
</gene>
<dbReference type="PROSITE" id="PS00028">
    <property type="entry name" value="ZINC_FINGER_C2H2_1"/>
    <property type="match status" value="1"/>
</dbReference>
<accession>A0A9P4JJR8</accession>
<evidence type="ECO:0000313" key="3">
    <source>
        <dbReference type="EMBL" id="KAF2197788.1"/>
    </source>
</evidence>
<feature type="region of interest" description="Disordered" evidence="1">
    <location>
        <begin position="205"/>
        <end position="296"/>
    </location>
</feature>
<feature type="compositionally biased region" description="Low complexity" evidence="1">
    <location>
        <begin position="167"/>
        <end position="185"/>
    </location>
</feature>
<keyword evidence="4" id="KW-1185">Reference proteome</keyword>
<comment type="caution">
    <text evidence="3">The sequence shown here is derived from an EMBL/GenBank/DDBJ whole genome shotgun (WGS) entry which is preliminary data.</text>
</comment>
<reference evidence="3" key="1">
    <citation type="journal article" date="2020" name="Stud. Mycol.">
        <title>101 Dothideomycetes genomes: a test case for predicting lifestyles and emergence of pathogens.</title>
        <authorList>
            <person name="Haridas S."/>
            <person name="Albert R."/>
            <person name="Binder M."/>
            <person name="Bloem J."/>
            <person name="Labutti K."/>
            <person name="Salamov A."/>
            <person name="Andreopoulos B."/>
            <person name="Baker S."/>
            <person name="Barry K."/>
            <person name="Bills G."/>
            <person name="Bluhm B."/>
            <person name="Cannon C."/>
            <person name="Castanera R."/>
            <person name="Culley D."/>
            <person name="Daum C."/>
            <person name="Ezra D."/>
            <person name="Gonzalez J."/>
            <person name="Henrissat B."/>
            <person name="Kuo A."/>
            <person name="Liang C."/>
            <person name="Lipzen A."/>
            <person name="Lutzoni F."/>
            <person name="Magnuson J."/>
            <person name="Mondo S."/>
            <person name="Nolan M."/>
            <person name="Ohm R."/>
            <person name="Pangilinan J."/>
            <person name="Park H.-J."/>
            <person name="Ramirez L."/>
            <person name="Alfaro M."/>
            <person name="Sun H."/>
            <person name="Tritt A."/>
            <person name="Yoshinaga Y."/>
            <person name="Zwiers L.-H."/>
            <person name="Turgeon B."/>
            <person name="Goodwin S."/>
            <person name="Spatafora J."/>
            <person name="Crous P."/>
            <person name="Grigoriev I."/>
        </authorList>
    </citation>
    <scope>NUCLEOTIDE SEQUENCE</scope>
    <source>
        <strain evidence="3">ATCC 74209</strain>
    </source>
</reference>
<sequence>MVKRSRSSSVSSFSDFDSPSTRETSIEPSSKAPYLDPSTTTPSAQPVMKCSLPPHKPLFFPTLEDYDVHYQKTHVNRCTCCFRNFPDAHFLNLHIAENHDPINEARRERGEKTYACLVQGCDRVCSTPQKRRMHCIDKHQFPKFYDFFIVKDGIDRKNSMLRPQRRAVSSAATGTTETSRTNGTGESAETAVKVECDMMEIVEAETTSAPKIVSTTQNMSGTTKQISVRPAQKPIQRLRPDEVSSASSTEKSPAALSVDPMDVITSRLSSLRFVPRSVQMNKDKAKHGLLGSNESQ</sequence>
<dbReference type="InterPro" id="IPR013087">
    <property type="entry name" value="Znf_C2H2_type"/>
</dbReference>